<feature type="compositionally biased region" description="Low complexity" evidence="1">
    <location>
        <begin position="499"/>
        <end position="520"/>
    </location>
</feature>
<evidence type="ECO:0000313" key="3">
    <source>
        <dbReference type="Proteomes" id="UP000076532"/>
    </source>
</evidence>
<feature type="region of interest" description="Disordered" evidence="1">
    <location>
        <begin position="170"/>
        <end position="189"/>
    </location>
</feature>
<dbReference type="InterPro" id="IPR011990">
    <property type="entry name" value="TPR-like_helical_dom_sf"/>
</dbReference>
<organism evidence="2 3">
    <name type="scientific">Athelia psychrophila</name>
    <dbReference type="NCBI Taxonomy" id="1759441"/>
    <lineage>
        <taxon>Eukaryota</taxon>
        <taxon>Fungi</taxon>
        <taxon>Dikarya</taxon>
        <taxon>Basidiomycota</taxon>
        <taxon>Agaricomycotina</taxon>
        <taxon>Agaricomycetes</taxon>
        <taxon>Agaricomycetidae</taxon>
        <taxon>Atheliales</taxon>
        <taxon>Atheliaceae</taxon>
        <taxon>Athelia</taxon>
    </lineage>
</organism>
<accession>A0A166GXK0</accession>
<feature type="region of interest" description="Disordered" evidence="1">
    <location>
        <begin position="499"/>
        <end position="526"/>
    </location>
</feature>
<keyword evidence="3" id="KW-1185">Reference proteome</keyword>
<proteinExistence type="predicted"/>
<dbReference type="Pfam" id="PF10300">
    <property type="entry name" value="Iml2-TPR_39"/>
    <property type="match status" value="1"/>
</dbReference>
<dbReference type="SUPFAM" id="SSF48452">
    <property type="entry name" value="TPR-like"/>
    <property type="match status" value="1"/>
</dbReference>
<dbReference type="PANTHER" id="PTHR31859:SF1">
    <property type="entry name" value="TETRATRICOPEPTIDE REPEAT PROTEIN 39C"/>
    <property type="match status" value="1"/>
</dbReference>
<gene>
    <name evidence="2" type="ORF">FIBSPDRAFT_829516</name>
</gene>
<name>A0A166GXK0_9AGAM</name>
<protein>
    <recommendedName>
        <fullName evidence="4">Mitochondrial outer membrane protein IML2</fullName>
    </recommendedName>
</protein>
<sequence length="662" mass="70016">MSAADTAAQLRSATAAFDALFANRIGPAKAAFAADSSPFHLLGQGVCAFLEAALGMESARMTEASRCLALAEAGAKKRVKEGVHWEVLHADAVVLLGLTNALSESYMGYVQCIYALNSAHSKFNRLFKLVFPAGLDGSPAPSSSLTANPSAIFGNSSAASSTSSFFRWGGSGSRATSPLPGTPKEPEPQDPAITDLITAGTAFGHGLFSLVFSLLPSKARMLVGALGFRSDRPAALAALVKAAECVDGALVVDGQEGGGRGDVHGVFAALVLMTYWGAVLLVGGWCASESAIVQEYAKLVERVSARYPTGALWILNRAKILRMTHDANGAIEVLQNGLKEDEKEGQAEGTLLFELAWTLLAQRRYPEAGELFMRITELNSWSHATYYFLAAGCYFSAGDKARTQTLLDAIPGLMEKRKGPGGKELPTESFCKKKLAFYKTKQRALGGDEAKYVDVIRISPAEEMAIFWNTHARIDATIARAHIDELSALTPAVGITSPYITPSPSSQPTPASSAPSLAPSKNGNASVDLTTPDELAIRALLLGITHRALGPPAYPAARAFLDDAVRTGAKCVAGGATWVVGVAYFETAVLELKQTGVKVNGQAKESEKNEKEFWAAAITRASVLLDRSAAGGDVDLSSRLESRVGMLREELKTKRGMLGLAA</sequence>
<dbReference type="GO" id="GO:0005829">
    <property type="term" value="C:cytosol"/>
    <property type="evidence" value="ECO:0007669"/>
    <property type="project" value="TreeGrafter"/>
</dbReference>
<dbReference type="Gene3D" id="1.25.40.10">
    <property type="entry name" value="Tetratricopeptide repeat domain"/>
    <property type="match status" value="1"/>
</dbReference>
<dbReference type="OrthoDB" id="2154985at2759"/>
<reference evidence="2 3" key="1">
    <citation type="journal article" date="2016" name="Mol. Biol. Evol.">
        <title>Comparative Genomics of Early-Diverging Mushroom-Forming Fungi Provides Insights into the Origins of Lignocellulose Decay Capabilities.</title>
        <authorList>
            <person name="Nagy L.G."/>
            <person name="Riley R."/>
            <person name="Tritt A."/>
            <person name="Adam C."/>
            <person name="Daum C."/>
            <person name="Floudas D."/>
            <person name="Sun H."/>
            <person name="Yadav J.S."/>
            <person name="Pangilinan J."/>
            <person name="Larsson K.H."/>
            <person name="Matsuura K."/>
            <person name="Barry K."/>
            <person name="Labutti K."/>
            <person name="Kuo R."/>
            <person name="Ohm R.A."/>
            <person name="Bhattacharya S.S."/>
            <person name="Shirouzu T."/>
            <person name="Yoshinaga Y."/>
            <person name="Martin F.M."/>
            <person name="Grigoriev I.V."/>
            <person name="Hibbett D.S."/>
        </authorList>
    </citation>
    <scope>NUCLEOTIDE SEQUENCE [LARGE SCALE GENOMIC DNA]</scope>
    <source>
        <strain evidence="2 3">CBS 109695</strain>
    </source>
</reference>
<evidence type="ECO:0000256" key="1">
    <source>
        <dbReference type="SAM" id="MobiDB-lite"/>
    </source>
</evidence>
<dbReference type="Proteomes" id="UP000076532">
    <property type="component" value="Unassembled WGS sequence"/>
</dbReference>
<dbReference type="InterPro" id="IPR019412">
    <property type="entry name" value="IML2/TPR_39"/>
</dbReference>
<dbReference type="PANTHER" id="PTHR31859">
    <property type="entry name" value="TETRATRICOPEPTIDE REPEAT PROTEIN 39 FAMILY MEMBER"/>
    <property type="match status" value="1"/>
</dbReference>
<dbReference type="GO" id="GO:0005634">
    <property type="term" value="C:nucleus"/>
    <property type="evidence" value="ECO:0007669"/>
    <property type="project" value="TreeGrafter"/>
</dbReference>
<dbReference type="GO" id="GO:0005741">
    <property type="term" value="C:mitochondrial outer membrane"/>
    <property type="evidence" value="ECO:0007669"/>
    <property type="project" value="TreeGrafter"/>
</dbReference>
<dbReference type="AlphaFoldDB" id="A0A166GXK0"/>
<dbReference type="EMBL" id="KV417574">
    <property type="protein sequence ID" value="KZP18264.1"/>
    <property type="molecule type" value="Genomic_DNA"/>
</dbReference>
<evidence type="ECO:0000313" key="2">
    <source>
        <dbReference type="EMBL" id="KZP18264.1"/>
    </source>
</evidence>
<evidence type="ECO:0008006" key="4">
    <source>
        <dbReference type="Google" id="ProtNLM"/>
    </source>
</evidence>